<dbReference type="EMBL" id="FXTU01000004">
    <property type="protein sequence ID" value="SMP22355.1"/>
    <property type="molecule type" value="Genomic_DNA"/>
</dbReference>
<dbReference type="RefSeq" id="WP_284724347.1">
    <property type="nucleotide sequence ID" value="NZ_FXTU01000004.1"/>
</dbReference>
<gene>
    <name evidence="1" type="ORF">SAMN06265361_10455</name>
</gene>
<name>A0AA45WQ42_9BACL</name>
<organism evidence="1 2">
    <name type="scientific">Laceyella tengchongensis</name>
    <dbReference type="NCBI Taxonomy" id="574699"/>
    <lineage>
        <taxon>Bacteria</taxon>
        <taxon>Bacillati</taxon>
        <taxon>Bacillota</taxon>
        <taxon>Bacilli</taxon>
        <taxon>Bacillales</taxon>
        <taxon>Thermoactinomycetaceae</taxon>
        <taxon>Laceyella</taxon>
    </lineage>
</organism>
<evidence type="ECO:0000313" key="2">
    <source>
        <dbReference type="Proteomes" id="UP001157946"/>
    </source>
</evidence>
<accession>A0AA45WQ42</accession>
<proteinExistence type="predicted"/>
<evidence type="ECO:0000313" key="1">
    <source>
        <dbReference type="EMBL" id="SMP22355.1"/>
    </source>
</evidence>
<reference evidence="1" key="1">
    <citation type="submission" date="2017-05" db="EMBL/GenBank/DDBJ databases">
        <authorList>
            <person name="Varghese N."/>
            <person name="Submissions S."/>
        </authorList>
    </citation>
    <scope>NUCLEOTIDE SEQUENCE</scope>
    <source>
        <strain evidence="1">DSM 45262</strain>
    </source>
</reference>
<protein>
    <submittedName>
        <fullName evidence="1">Uncharacterized protein</fullName>
    </submittedName>
</protein>
<sequence length="52" mass="6434">MQEPEKLFTQEDVNRIVKERLKRERRKRADLLNYIAWLEEKVKENKEAMSDE</sequence>
<dbReference type="AlphaFoldDB" id="A0AA45WQ42"/>
<keyword evidence="2" id="KW-1185">Reference proteome</keyword>
<comment type="caution">
    <text evidence="1">The sequence shown here is derived from an EMBL/GenBank/DDBJ whole genome shotgun (WGS) entry which is preliminary data.</text>
</comment>
<dbReference type="Proteomes" id="UP001157946">
    <property type="component" value="Unassembled WGS sequence"/>
</dbReference>